<dbReference type="SUPFAM" id="SSF48371">
    <property type="entry name" value="ARM repeat"/>
    <property type="match status" value="1"/>
</dbReference>
<name>A0A0D9VDU4_9ORYZ</name>
<keyword evidence="5" id="KW-1185">Reference proteome</keyword>
<dbReference type="PANTHER" id="PTHR12354:SF11">
    <property type="entry name" value="OS02G0219050 PROTEIN"/>
    <property type="match status" value="1"/>
</dbReference>
<dbReference type="InterPro" id="IPR039777">
    <property type="entry name" value="IFRD"/>
</dbReference>
<evidence type="ECO:0000256" key="1">
    <source>
        <dbReference type="ARBA" id="ARBA00008828"/>
    </source>
</evidence>
<dbReference type="Proteomes" id="UP000032180">
    <property type="component" value="Chromosome 2"/>
</dbReference>
<evidence type="ECO:0000256" key="2">
    <source>
        <dbReference type="SAM" id="MobiDB-lite"/>
    </source>
</evidence>
<evidence type="ECO:0000313" key="4">
    <source>
        <dbReference type="EnsemblPlants" id="LPERR02G07690.1"/>
    </source>
</evidence>
<feature type="region of interest" description="Disordered" evidence="2">
    <location>
        <begin position="790"/>
        <end position="811"/>
    </location>
</feature>
<dbReference type="InterPro" id="IPR007701">
    <property type="entry name" value="Interferon-rel_develop_reg_N"/>
</dbReference>
<reference evidence="5" key="2">
    <citation type="submission" date="2013-12" db="EMBL/GenBank/DDBJ databases">
        <authorList>
            <person name="Yu Y."/>
            <person name="Lee S."/>
            <person name="de Baynast K."/>
            <person name="Wissotski M."/>
            <person name="Liu L."/>
            <person name="Talag J."/>
            <person name="Goicoechea J."/>
            <person name="Angelova A."/>
            <person name="Jetty R."/>
            <person name="Kudrna D."/>
            <person name="Golser W."/>
            <person name="Rivera L."/>
            <person name="Zhang J."/>
            <person name="Wing R."/>
        </authorList>
    </citation>
    <scope>NUCLEOTIDE SEQUENCE</scope>
</reference>
<feature type="domain" description="Interferon-related developmental regulator N-terminal" evidence="3">
    <location>
        <begin position="31"/>
        <end position="279"/>
    </location>
</feature>
<feature type="compositionally biased region" description="Basic and acidic residues" evidence="2">
    <location>
        <begin position="797"/>
        <end position="811"/>
    </location>
</feature>
<dbReference type="Gramene" id="LPERR02G07690.1">
    <property type="protein sequence ID" value="LPERR02G07690.1"/>
    <property type="gene ID" value="LPERR02G07690"/>
</dbReference>
<dbReference type="AlphaFoldDB" id="A0A0D9VDU4"/>
<organism evidence="4 5">
    <name type="scientific">Leersia perrieri</name>
    <dbReference type="NCBI Taxonomy" id="77586"/>
    <lineage>
        <taxon>Eukaryota</taxon>
        <taxon>Viridiplantae</taxon>
        <taxon>Streptophyta</taxon>
        <taxon>Embryophyta</taxon>
        <taxon>Tracheophyta</taxon>
        <taxon>Spermatophyta</taxon>
        <taxon>Magnoliopsida</taxon>
        <taxon>Liliopsida</taxon>
        <taxon>Poales</taxon>
        <taxon>Poaceae</taxon>
        <taxon>BOP clade</taxon>
        <taxon>Oryzoideae</taxon>
        <taxon>Oryzeae</taxon>
        <taxon>Oryzinae</taxon>
        <taxon>Leersia</taxon>
    </lineage>
</organism>
<dbReference type="STRING" id="77586.A0A0D9VDU4"/>
<feature type="domain" description="Interferon-related developmental regulator N-terminal" evidence="3">
    <location>
        <begin position="427"/>
        <end position="710"/>
    </location>
</feature>
<reference evidence="4" key="3">
    <citation type="submission" date="2015-04" db="UniProtKB">
        <authorList>
            <consortium name="EnsemblPlants"/>
        </authorList>
    </citation>
    <scope>IDENTIFICATION</scope>
</reference>
<dbReference type="InterPro" id="IPR016024">
    <property type="entry name" value="ARM-type_fold"/>
</dbReference>
<dbReference type="eggNOG" id="KOG2842">
    <property type="taxonomic scope" value="Eukaryota"/>
</dbReference>
<dbReference type="HOGENOM" id="CLU_018080_2_0_1"/>
<dbReference type="Pfam" id="PF05004">
    <property type="entry name" value="IFRD"/>
    <property type="match status" value="2"/>
</dbReference>
<evidence type="ECO:0000313" key="5">
    <source>
        <dbReference type="Proteomes" id="UP000032180"/>
    </source>
</evidence>
<proteinExistence type="inferred from homology"/>
<sequence>MARSGKLWKPENTGFAVTSVSLCFNFIERGITDLFEKRRSTRVAAMEGLIDELERFRASAAAEFGRKYATVVSRCVFSLKKGSFKEACLAYRVIGLLAVTLAAGAGDGDGGGEVSVEAKEVLAEAFPFLARTVEASSDMARVVAAVNGLAAATFAGADGDGEIEKSMDAIWRGVIAGEARKTMLDALAAAVSAWAFLLAAVHDRYESSSSPEDDNSGENTYNDKIEHLINLVDTTDDIAVRLAAGEAIAACVELNLTHSTSPQDMESLKTTISNLAADHATGDKDTFQQIEAYLDDGESPSKLIHTSLTRQGFINVTTWTKLLQLNFLSRFLGGNGFQSHLHGNRLIGETFMVAGDETEAAAAEKKLGRRGREKKWSLERRRCRDAVWMEKNKFGLPEEVPESGGSMELMLFPAPAPTAFYMLPPVQEEQQKQPLAMLDEVFDKLHDSRASTRESALATLAGALEGFINYGESSYYAGGPCDAVIRRCCASVKKGASAKESTLALRSVALLAVTFRGGDGARRIMAEAFPLASRIVAESNDVALLLAAVDCLAVVAFVDVDAEDSVDDTEACLDSIWGLICPSTSPNLAVAAARTAAPASPRVLAAALSAWTLVLTTTGGWKGIPRMWRGDTAAHLAGMLYSDSRAVRIAAGEALAVSIEMKLLTRHKNGGLLKDLEERAADLAIEAAGAGVVKDGFLEQKDLFRKIASYLAGGKPPESSVRTSSSNYGVLTTSTWKDMIRLNFFRRFLGGGFLSHVQGEGLMRQVFTVKDDEVAGKLSAARSKRSLKKELNGAMSMDKKQDKQRGVKKDRLTSYELKHGTDL</sequence>
<reference evidence="4 5" key="1">
    <citation type="submission" date="2012-08" db="EMBL/GenBank/DDBJ databases">
        <title>Oryza genome evolution.</title>
        <authorList>
            <person name="Wing R.A."/>
        </authorList>
    </citation>
    <scope>NUCLEOTIDE SEQUENCE</scope>
</reference>
<accession>A0A0D9VDU4</accession>
<dbReference type="PANTHER" id="PTHR12354">
    <property type="entry name" value="INTERFERON-RELATED DEVELOPMENTAL REGULATOR"/>
    <property type="match status" value="1"/>
</dbReference>
<comment type="similarity">
    <text evidence="1">Belongs to the IFRD family.</text>
</comment>
<protein>
    <recommendedName>
        <fullName evidence="3">Interferon-related developmental regulator N-terminal domain-containing protein</fullName>
    </recommendedName>
</protein>
<evidence type="ECO:0000259" key="3">
    <source>
        <dbReference type="Pfam" id="PF05004"/>
    </source>
</evidence>
<dbReference type="EnsemblPlants" id="LPERR02G07690.1">
    <property type="protein sequence ID" value="LPERR02G07690.1"/>
    <property type="gene ID" value="LPERR02G07690"/>
</dbReference>